<accession>X1FPY1</accession>
<organism evidence="1">
    <name type="scientific">marine sediment metagenome</name>
    <dbReference type="NCBI Taxonomy" id="412755"/>
    <lineage>
        <taxon>unclassified sequences</taxon>
        <taxon>metagenomes</taxon>
        <taxon>ecological metagenomes</taxon>
    </lineage>
</organism>
<comment type="caution">
    <text evidence="1">The sequence shown here is derived from an EMBL/GenBank/DDBJ whole genome shotgun (WGS) entry which is preliminary data.</text>
</comment>
<gene>
    <name evidence="1" type="ORF">S01H4_65108</name>
</gene>
<dbReference type="AlphaFoldDB" id="X1FPY1"/>
<feature type="non-terminal residue" evidence="1">
    <location>
        <position position="1"/>
    </location>
</feature>
<name>X1FPY1_9ZZZZ</name>
<reference evidence="1" key="1">
    <citation type="journal article" date="2014" name="Front. Microbiol.">
        <title>High frequency of phylogenetically diverse reductive dehalogenase-homologous genes in deep subseafloor sedimentary metagenomes.</title>
        <authorList>
            <person name="Kawai M."/>
            <person name="Futagami T."/>
            <person name="Toyoda A."/>
            <person name="Takaki Y."/>
            <person name="Nishi S."/>
            <person name="Hori S."/>
            <person name="Arai W."/>
            <person name="Tsubouchi T."/>
            <person name="Morono Y."/>
            <person name="Uchiyama I."/>
            <person name="Ito T."/>
            <person name="Fujiyama A."/>
            <person name="Inagaki F."/>
            <person name="Takami H."/>
        </authorList>
    </citation>
    <scope>NUCLEOTIDE SEQUENCE</scope>
    <source>
        <strain evidence="1">Expedition CK06-06</strain>
    </source>
</reference>
<protein>
    <submittedName>
        <fullName evidence="1">Uncharacterized protein</fullName>
    </submittedName>
</protein>
<feature type="non-terminal residue" evidence="1">
    <location>
        <position position="112"/>
    </location>
</feature>
<proteinExistence type="predicted"/>
<sequence>AIAPSILTTGMQVIDTDGRPVSSSWLTAATEGRYASPPMGLGIAVNPTEFSRPNYYYAEIVDETDRLLHYADVNDTFIVRMMSGVEIGSTLIPLTQLTWDPAYQITVNWSYP</sequence>
<dbReference type="EMBL" id="BART01039718">
    <property type="protein sequence ID" value="GAH22828.1"/>
    <property type="molecule type" value="Genomic_DNA"/>
</dbReference>
<evidence type="ECO:0000313" key="1">
    <source>
        <dbReference type="EMBL" id="GAH22828.1"/>
    </source>
</evidence>